<protein>
    <submittedName>
        <fullName evidence="2">SIR2 family protein</fullName>
    </submittedName>
</protein>
<dbReference type="EMBL" id="JANGBQ010000035">
    <property type="protein sequence ID" value="MCQ5084118.1"/>
    <property type="molecule type" value="Genomic_DNA"/>
</dbReference>
<evidence type="ECO:0000313" key="2">
    <source>
        <dbReference type="EMBL" id="MCQ5084118.1"/>
    </source>
</evidence>
<dbReference type="InterPro" id="IPR011990">
    <property type="entry name" value="TPR-like_helical_dom_sf"/>
</dbReference>
<evidence type="ECO:0000313" key="3">
    <source>
        <dbReference type="Proteomes" id="UP001205035"/>
    </source>
</evidence>
<accession>A0AAJ1CGW0</accession>
<proteinExistence type="predicted"/>
<dbReference type="SUPFAM" id="SSF48452">
    <property type="entry name" value="TPR-like"/>
    <property type="match status" value="1"/>
</dbReference>
<dbReference type="Pfam" id="PF25199">
    <property type="entry name" value="nSTAND_NTPase5"/>
    <property type="match status" value="1"/>
</dbReference>
<sequence>MKFLVEKFTVAEFPKYYYAINKLNLTGVYTTNIDNLISKIVSANPQRYLHNQAQNGVPTDSKAIPYLPLHGSVEDAEPNFVFDVVSLANIYNDASRIWSFLSHAVEKYPTIFVGYGLNDSSTIQALTSQKTFNNAQKEKWILLIEDDEDDREYYKSLGFSIIIANTKEFLEYIENVSLDQGAINSKKKSDELISLLKGNLIPTSIKGQVVRPIDEFFKGQAPTWGDVINNNIYKTSHYNTIHNSIFVPDKHIIITGAPVTGKTTLMMQIAYNVKYNGVKLIFNNLTLSSAEYYSKLIGDKVALIFIENFTDDINAFLKLAELKNAKLVGVDRSHNLNMVNHKFPTSKYEIINVTQLTESDTQNIFDSLPPSIRGKSIKKEQRNQYEDDSIFEFVIRNIKGQNVASRYDGVLKKLEREHHELAEFLVLCGYMHSSRVPLSFEVACSYFSDPNQLYNYREVLEMRNDLDDLLKDYYSNELLDQDMDFYYPRSYFIAESIIKSAPRDVLKQVMNKVIDRVPTVQIYNYNTFKKHAFDKSIVSKAFPDWKEGKEFYERAFLYDFKNPYVLQQGALYLSMKKKYHDAFSWIDRAITMTNNKHFSIRNSHAIILFDANYNVDSTDAERQLDASMDILSQCINSDLRTTFHAKTYADQAVRYYNKYGNDRAVSYLNQAKLWLEKEIQERGWDYDVRKQLVKIDDILKRI</sequence>
<evidence type="ECO:0000259" key="1">
    <source>
        <dbReference type="Pfam" id="PF25199"/>
    </source>
</evidence>
<reference evidence="2" key="1">
    <citation type="submission" date="2022-06" db="EMBL/GenBank/DDBJ databases">
        <title>Isolation of gut microbiota from human fecal samples.</title>
        <authorList>
            <person name="Pamer E.G."/>
            <person name="Barat B."/>
            <person name="Waligurski E."/>
            <person name="Medina S."/>
            <person name="Paddock L."/>
            <person name="Mostad J."/>
        </authorList>
    </citation>
    <scope>NUCLEOTIDE SEQUENCE</scope>
    <source>
        <strain evidence="2">DFI.6.22</strain>
    </source>
</reference>
<dbReference type="InterPro" id="IPR027417">
    <property type="entry name" value="P-loop_NTPase"/>
</dbReference>
<dbReference type="RefSeq" id="WP_256166615.1">
    <property type="nucleotide sequence ID" value="NZ_JANGBQ010000035.1"/>
</dbReference>
<name>A0AAJ1CGW0_9BACT</name>
<dbReference type="Proteomes" id="UP001205035">
    <property type="component" value="Unassembled WGS sequence"/>
</dbReference>
<organism evidence="2 3">
    <name type="scientific">Alistipes onderdonkii</name>
    <dbReference type="NCBI Taxonomy" id="328813"/>
    <lineage>
        <taxon>Bacteria</taxon>
        <taxon>Pseudomonadati</taxon>
        <taxon>Bacteroidota</taxon>
        <taxon>Bacteroidia</taxon>
        <taxon>Bacteroidales</taxon>
        <taxon>Rikenellaceae</taxon>
        <taxon>Alistipes</taxon>
    </lineage>
</organism>
<dbReference type="SUPFAM" id="SSF52540">
    <property type="entry name" value="P-loop containing nucleoside triphosphate hydrolases"/>
    <property type="match status" value="1"/>
</dbReference>
<dbReference type="AlphaFoldDB" id="A0AAJ1CGW0"/>
<feature type="domain" description="Novel STAND NTPase 5" evidence="1">
    <location>
        <begin position="215"/>
        <end position="341"/>
    </location>
</feature>
<dbReference type="Gene3D" id="3.40.50.300">
    <property type="entry name" value="P-loop containing nucleotide triphosphate hydrolases"/>
    <property type="match status" value="1"/>
</dbReference>
<comment type="caution">
    <text evidence="2">The sequence shown here is derived from an EMBL/GenBank/DDBJ whole genome shotgun (WGS) entry which is preliminary data.</text>
</comment>
<gene>
    <name evidence="2" type="ORF">NE651_14620</name>
</gene>
<dbReference type="Pfam" id="PF13289">
    <property type="entry name" value="SIR2_2"/>
    <property type="match status" value="1"/>
</dbReference>
<dbReference type="InterPro" id="IPR057574">
    <property type="entry name" value="nSTAND_NTPase5_dom"/>
</dbReference>